<name>A0A238IXU3_9RHOB</name>
<keyword evidence="1" id="KW-0175">Coiled coil</keyword>
<keyword evidence="3" id="KW-0812">Transmembrane</keyword>
<dbReference type="Pfam" id="PF13779">
    <property type="entry name" value="DUF4175"/>
    <property type="match status" value="1"/>
</dbReference>
<dbReference type="Proteomes" id="UP000201838">
    <property type="component" value="Unassembled WGS sequence"/>
</dbReference>
<keyword evidence="3" id="KW-1133">Transmembrane helix</keyword>
<dbReference type="EMBL" id="FXXQ01000003">
    <property type="protein sequence ID" value="SMX23206.1"/>
    <property type="molecule type" value="Genomic_DNA"/>
</dbReference>
<evidence type="ECO:0000256" key="1">
    <source>
        <dbReference type="SAM" id="Coils"/>
    </source>
</evidence>
<dbReference type="NCBIfam" id="TIGR02302">
    <property type="entry name" value="aProt_lowcomp"/>
    <property type="match status" value="1"/>
</dbReference>
<feature type="compositionally biased region" description="Basic and acidic residues" evidence="2">
    <location>
        <begin position="751"/>
        <end position="760"/>
    </location>
</feature>
<keyword evidence="3" id="KW-0472">Membrane</keyword>
<feature type="transmembrane region" description="Helical" evidence="3">
    <location>
        <begin position="43"/>
        <end position="64"/>
    </location>
</feature>
<dbReference type="AlphaFoldDB" id="A0A238IXU3"/>
<feature type="compositionally biased region" description="Low complexity" evidence="2">
    <location>
        <begin position="766"/>
        <end position="780"/>
    </location>
</feature>
<reference evidence="5" key="1">
    <citation type="submission" date="2017-05" db="EMBL/GenBank/DDBJ databases">
        <authorList>
            <person name="Rodrigo-Torres L."/>
            <person name="Arahal R. D."/>
            <person name="Lucena T."/>
        </authorList>
    </citation>
    <scope>NUCLEOTIDE SEQUENCE [LARGE SCALE GENOMIC DNA]</scope>
    <source>
        <strain evidence="5">CECT 8489</strain>
    </source>
</reference>
<protein>
    <recommendedName>
        <fullName evidence="6">TIGR02302 family protein</fullName>
    </recommendedName>
</protein>
<evidence type="ECO:0000256" key="2">
    <source>
        <dbReference type="SAM" id="MobiDB-lite"/>
    </source>
</evidence>
<evidence type="ECO:0000313" key="4">
    <source>
        <dbReference type="EMBL" id="SMX23206.1"/>
    </source>
</evidence>
<feature type="compositionally biased region" description="Basic and acidic residues" evidence="2">
    <location>
        <begin position="649"/>
        <end position="658"/>
    </location>
</feature>
<proteinExistence type="predicted"/>
<dbReference type="InterPro" id="IPR012683">
    <property type="entry name" value="CHP02302_TM"/>
</dbReference>
<keyword evidence="5" id="KW-1185">Reference proteome</keyword>
<gene>
    <name evidence="4" type="ORF">BOA8489_01310</name>
</gene>
<feature type="coiled-coil region" evidence="1">
    <location>
        <begin position="477"/>
        <end position="593"/>
    </location>
</feature>
<feature type="transmembrane region" description="Helical" evidence="3">
    <location>
        <begin position="20"/>
        <end position="37"/>
    </location>
</feature>
<evidence type="ECO:0008006" key="6">
    <source>
        <dbReference type="Google" id="ProtNLM"/>
    </source>
</evidence>
<organism evidence="4 5">
    <name type="scientific">Boseongicola aestuarii</name>
    <dbReference type="NCBI Taxonomy" id="1470561"/>
    <lineage>
        <taxon>Bacteria</taxon>
        <taxon>Pseudomonadati</taxon>
        <taxon>Pseudomonadota</taxon>
        <taxon>Alphaproteobacteria</taxon>
        <taxon>Rhodobacterales</taxon>
        <taxon>Paracoccaceae</taxon>
        <taxon>Boseongicola</taxon>
    </lineage>
</organism>
<sequence length="847" mass="92953">MAWPLRLTLVGLVAERGVRAFWPLWSVLIAVLAALMLGLQDILMLEVVWGVGVLSVLAALWTAVRGIQAFRWPTQGQALERLDRTLPGRPIAAISDAQAIGAGDPASEAVWRAHVARMAERAREAKAARPDLKLATRDPYALRYVALLGLTVALLFGSFLRVASVSEMAPGNQVVASGPSWEGWVEPPLYTGLPSLYLNDISRSGFEVPEGSRVTIRFYGEIGELSLNETVSARTEDIPPATDPVQAFDVLQSGTIEIAGPGGQSWNLTAIEDENPSVEFDGPITQGEGGWMEAPFVASDDYGVAAGTMTVTLDLGEVERRYGLVIDPEPRDPIELDIPITITGDRTQFAETVVDDFSEHPWANLPVSASLSVQDAAEHEGMSAPQFATLPGRRFFDPLAKAIIEQRRDLLWNRANAPRVAQVLRAVSFQPEGIFRSETVYLKLRFAVRRLETRVSLGRLTDEVVDETAAALWGLALEIEEGDLGDALERLRRAQDRLAEAIENGATDEEIAELMQELREAMQDYMNQLAQQGQGEQQEMAEGQEMQEMTGDQLQDMLDRLQELMEQGRMAEAQQLLDQLRQMMENMQVAQGQQGGQQSPGEQAMEGLAETLREQQGLSDEAFRDLQEQYNPNAQAGQSSENEGEGGDGEGRGAEHDQPGSQGEGGQQGRRGEPGSEQPGGGEGSLADRQQALRNELNRQQQNLPGAGTPEGDAARESLGRAGEAMDDAEEALRQEDFAEALDSQSQAMEALREGMRELAEQMAEQQQQQGGQQGQQLGQNDPNGSRDPLGREAGENGRIGTDEQLLQGDDVYRRARELLDEIRKRSGEQNRPTEELEYLKRLLERF</sequence>
<feature type="region of interest" description="Disordered" evidence="2">
    <location>
        <begin position="632"/>
        <end position="811"/>
    </location>
</feature>
<accession>A0A238IXU3</accession>
<evidence type="ECO:0000313" key="5">
    <source>
        <dbReference type="Proteomes" id="UP000201838"/>
    </source>
</evidence>
<feature type="transmembrane region" description="Helical" evidence="3">
    <location>
        <begin position="141"/>
        <end position="160"/>
    </location>
</feature>
<evidence type="ECO:0000256" key="3">
    <source>
        <dbReference type="SAM" id="Phobius"/>
    </source>
</evidence>